<reference evidence="7" key="1">
    <citation type="submission" date="2022-11" db="EMBL/GenBank/DDBJ databases">
        <title>Chromosomal genome sequence assembly and mating type (MAT) locus characterization of the leprose asexual lichenized fungus Lepraria neglecta (Nyl.) Erichsen.</title>
        <authorList>
            <person name="Allen J.L."/>
            <person name="Pfeffer B."/>
        </authorList>
    </citation>
    <scope>NUCLEOTIDE SEQUENCE</scope>
    <source>
        <strain evidence="7">Allen 5258</strain>
    </source>
</reference>
<name>A0AAE0DH73_9LECA</name>
<evidence type="ECO:0000256" key="5">
    <source>
        <dbReference type="SAM" id="MobiDB-lite"/>
    </source>
</evidence>
<dbReference type="Pfam" id="PF00475">
    <property type="entry name" value="IGPD"/>
    <property type="match status" value="1"/>
</dbReference>
<dbReference type="Proteomes" id="UP001276659">
    <property type="component" value="Unassembled WGS sequence"/>
</dbReference>
<dbReference type="SUPFAM" id="SSF54211">
    <property type="entry name" value="Ribosomal protein S5 domain 2-like"/>
    <property type="match status" value="2"/>
</dbReference>
<dbReference type="SUPFAM" id="SSF75620">
    <property type="entry name" value="Release factor"/>
    <property type="match status" value="1"/>
</dbReference>
<evidence type="ECO:0000256" key="2">
    <source>
        <dbReference type="ARBA" id="ARBA00022605"/>
    </source>
</evidence>
<feature type="compositionally biased region" description="Basic residues" evidence="5">
    <location>
        <begin position="301"/>
        <end position="318"/>
    </location>
</feature>
<dbReference type="InterPro" id="IPR000807">
    <property type="entry name" value="ImidazoleglycerolP_deHydtase"/>
</dbReference>
<organism evidence="7 8">
    <name type="scientific">Lepraria neglecta</name>
    <dbReference type="NCBI Taxonomy" id="209136"/>
    <lineage>
        <taxon>Eukaryota</taxon>
        <taxon>Fungi</taxon>
        <taxon>Dikarya</taxon>
        <taxon>Ascomycota</taxon>
        <taxon>Pezizomycotina</taxon>
        <taxon>Lecanoromycetes</taxon>
        <taxon>OSLEUM clade</taxon>
        <taxon>Lecanoromycetidae</taxon>
        <taxon>Lecanorales</taxon>
        <taxon>Lecanorineae</taxon>
        <taxon>Stereocaulaceae</taxon>
        <taxon>Lepraria</taxon>
    </lineage>
</organism>
<evidence type="ECO:0000256" key="1">
    <source>
        <dbReference type="ARBA" id="ARBA00010835"/>
    </source>
</evidence>
<keyword evidence="4" id="KW-0456">Lyase</keyword>
<gene>
    <name evidence="7" type="ORF">OEA41_008910</name>
</gene>
<dbReference type="GO" id="GO:0005739">
    <property type="term" value="C:mitochondrion"/>
    <property type="evidence" value="ECO:0007669"/>
    <property type="project" value="UniProtKB-ARBA"/>
</dbReference>
<dbReference type="GO" id="GO:0003747">
    <property type="term" value="F:translation release factor activity"/>
    <property type="evidence" value="ECO:0007669"/>
    <property type="project" value="InterPro"/>
</dbReference>
<feature type="compositionally biased region" description="Acidic residues" evidence="5">
    <location>
        <begin position="325"/>
        <end position="339"/>
    </location>
</feature>
<keyword evidence="8" id="KW-1185">Reference proteome</keyword>
<dbReference type="Gene3D" id="3.30.160.20">
    <property type="match status" value="1"/>
</dbReference>
<dbReference type="GO" id="GO:0000105">
    <property type="term" value="P:L-histidine biosynthetic process"/>
    <property type="evidence" value="ECO:0007669"/>
    <property type="project" value="UniProtKB-KW"/>
</dbReference>
<evidence type="ECO:0000259" key="6">
    <source>
        <dbReference type="Pfam" id="PF00472"/>
    </source>
</evidence>
<dbReference type="AlphaFoldDB" id="A0AAE0DH73"/>
<dbReference type="Pfam" id="PF00472">
    <property type="entry name" value="RF-1"/>
    <property type="match status" value="1"/>
</dbReference>
<feature type="domain" description="Prokaryotic-type class I peptide chain release factors" evidence="6">
    <location>
        <begin position="244"/>
        <end position="319"/>
    </location>
</feature>
<protein>
    <recommendedName>
        <fullName evidence="6">Prokaryotic-type class I peptide chain release factors domain-containing protein</fullName>
    </recommendedName>
</protein>
<evidence type="ECO:0000256" key="3">
    <source>
        <dbReference type="ARBA" id="ARBA00023102"/>
    </source>
</evidence>
<dbReference type="Gene3D" id="3.30.230.40">
    <property type="entry name" value="Imidazole glycerol phosphate dehydratase, domain 1"/>
    <property type="match status" value="2"/>
</dbReference>
<dbReference type="FunFam" id="3.30.230.40:FF:000005">
    <property type="entry name" value="Imidazoleglycerol-phosphate dehydratase"/>
    <property type="match status" value="1"/>
</dbReference>
<sequence length="347" mass="38382">MPDSTPQRTALINRITNETKIQVSLSLDGGPLDHLPDSDHFSGELPSPNTPIPPQTSIHHASQITNSQHIWIWTGVGFLDHMLHAWAKHAGWSLRVRCRGDLAIDDHHTTEDTFLALGTAFTSALGSRAGLTRFGHAYAPLDEALSRVVLDISSRPFFVGDFRTAFDAIGPTRPAYLVVRRSFTSSNALAAARLPPRMVIKEEDIEEAFLKGSGPGGQKIVRQPNWIIILLAKATANDPIPLQNKTSSAVQLKHIPTGIVIKSQATRSRSQNRKIARRIIAEKIEEAEKGPESRVALKVGIKSKKKASKSKKAKRKYRALQEEKEGQEEEGVETEEPVEEQVKEERV</sequence>
<comment type="caution">
    <text evidence="7">The sequence shown here is derived from an EMBL/GenBank/DDBJ whole genome shotgun (WGS) entry which is preliminary data.</text>
</comment>
<keyword evidence="3" id="KW-0368">Histidine biosynthesis</keyword>
<evidence type="ECO:0000313" key="8">
    <source>
        <dbReference type="Proteomes" id="UP001276659"/>
    </source>
</evidence>
<keyword evidence="2" id="KW-0028">Amino-acid biosynthesis</keyword>
<dbReference type="PANTHER" id="PTHR23133">
    <property type="entry name" value="IMIDAZOLEGLYCEROL-PHOSPHATE DEHYDRATASE HIS7"/>
    <property type="match status" value="1"/>
</dbReference>
<dbReference type="InterPro" id="IPR000352">
    <property type="entry name" value="Pep_chain_release_fac_I"/>
</dbReference>
<accession>A0AAE0DH73</accession>
<dbReference type="InterPro" id="IPR038494">
    <property type="entry name" value="IGPD_sf"/>
</dbReference>
<comment type="similarity">
    <text evidence="1">Belongs to the prokaryotic/mitochondrial release factor family.</text>
</comment>
<dbReference type="InterPro" id="IPR045853">
    <property type="entry name" value="Pep_chain_release_fac_I_sf"/>
</dbReference>
<dbReference type="PANTHER" id="PTHR23133:SF2">
    <property type="entry name" value="IMIDAZOLEGLYCEROL-PHOSPHATE DEHYDRATASE"/>
    <property type="match status" value="1"/>
</dbReference>
<proteinExistence type="inferred from homology"/>
<dbReference type="InterPro" id="IPR020568">
    <property type="entry name" value="Ribosomal_Su5_D2-typ_SF"/>
</dbReference>
<dbReference type="GO" id="GO:0032543">
    <property type="term" value="P:mitochondrial translation"/>
    <property type="evidence" value="ECO:0007669"/>
    <property type="project" value="UniProtKB-ARBA"/>
</dbReference>
<feature type="region of interest" description="Disordered" evidence="5">
    <location>
        <begin position="301"/>
        <end position="347"/>
    </location>
</feature>
<dbReference type="GO" id="GO:0004424">
    <property type="term" value="F:imidazoleglycerol-phosphate dehydratase activity"/>
    <property type="evidence" value="ECO:0007669"/>
    <property type="project" value="InterPro"/>
</dbReference>
<evidence type="ECO:0000256" key="4">
    <source>
        <dbReference type="ARBA" id="ARBA00023239"/>
    </source>
</evidence>
<evidence type="ECO:0000313" key="7">
    <source>
        <dbReference type="EMBL" id="KAK3169526.1"/>
    </source>
</evidence>
<dbReference type="EMBL" id="JASNWA010000009">
    <property type="protein sequence ID" value="KAK3169526.1"/>
    <property type="molecule type" value="Genomic_DNA"/>
</dbReference>